<sequence>METPTFAQLGDFQVQGYINPHTQVANFLGIQYATIPARFRQAQLVDTANIAVEGSLNATQYGPRCPQTDRRTRGDEHLFGELPRSFDFPKDEFGCLRLNVYTPRDIPAGKLLPVLVWIHGGGFTFGDGGADFDGNYLVQHSVLSGRPIVYVGINYRLGYLGFLTSKELQAEAASNGEAGFANMGLYDQRLALEWIRKYIHHFGGDASNITLAGESAGAWCVLAHLRSNVPVCKRGFVMSCPDVDFPRPEESQAIFDQLATRAGVSATASGAEKLTALRGLPVEELDRLLAGQMATPLWDESWFIYHEGRQPVAGPAPFAPWVSGIVAGHTKDEVAPWIMRSRAWGYEQYRERIHEAAPDEPTTTKLLTVYGIAADASPMANFKAYSDMATDAFFSHLTLMLARDPSTSVSLYRFDQGDTLSQGSLRGLAYHALDNAFFLRLPSVAGAEADCNFQETADLFSNSVLEFAYGSQPWEEYHQQNRIMVFNGKESKLVESPAPTRWTRIIEDARSALGAAAWRAALKLVGLHHSSIN</sequence>
<keyword evidence="6" id="KW-1185">Reference proteome</keyword>
<dbReference type="Proteomes" id="UP000054466">
    <property type="component" value="Unassembled WGS sequence"/>
</dbReference>
<dbReference type="OrthoDB" id="3200163at2759"/>
<dbReference type="PANTHER" id="PTHR43142">
    <property type="entry name" value="CARBOXYLIC ESTER HYDROLASE"/>
    <property type="match status" value="1"/>
</dbReference>
<feature type="domain" description="Carboxylesterase type B" evidence="4">
    <location>
        <begin position="13"/>
        <end position="475"/>
    </location>
</feature>
<dbReference type="GeneID" id="27349865"/>
<accession>A0A0D2C3J8</accession>
<evidence type="ECO:0000256" key="2">
    <source>
        <dbReference type="ARBA" id="ARBA00022801"/>
    </source>
</evidence>
<dbReference type="STRING" id="569365.A0A0D2C3J8"/>
<evidence type="ECO:0000256" key="1">
    <source>
        <dbReference type="ARBA" id="ARBA00005964"/>
    </source>
</evidence>
<dbReference type="SUPFAM" id="SSF53474">
    <property type="entry name" value="alpha/beta-Hydrolases"/>
    <property type="match status" value="1"/>
</dbReference>
<protein>
    <recommendedName>
        <fullName evidence="3">Carboxylic ester hydrolase</fullName>
        <ecNumber evidence="3">3.1.1.-</ecNumber>
    </recommendedName>
</protein>
<proteinExistence type="inferred from homology"/>
<dbReference type="Gene3D" id="3.40.50.1820">
    <property type="entry name" value="alpha/beta hydrolase"/>
    <property type="match status" value="1"/>
</dbReference>
<gene>
    <name evidence="5" type="ORF">PV07_10671</name>
</gene>
<keyword evidence="2 3" id="KW-0378">Hydrolase</keyword>
<dbReference type="VEuPathDB" id="FungiDB:PV07_10671"/>
<dbReference type="AlphaFoldDB" id="A0A0D2C3J8"/>
<organism evidence="5 6">
    <name type="scientific">Cladophialophora immunda</name>
    <dbReference type="NCBI Taxonomy" id="569365"/>
    <lineage>
        <taxon>Eukaryota</taxon>
        <taxon>Fungi</taxon>
        <taxon>Dikarya</taxon>
        <taxon>Ascomycota</taxon>
        <taxon>Pezizomycotina</taxon>
        <taxon>Eurotiomycetes</taxon>
        <taxon>Chaetothyriomycetidae</taxon>
        <taxon>Chaetothyriales</taxon>
        <taxon>Herpotrichiellaceae</taxon>
        <taxon>Cladophialophora</taxon>
    </lineage>
</organism>
<comment type="similarity">
    <text evidence="1 3">Belongs to the type-B carboxylesterase/lipase family.</text>
</comment>
<dbReference type="PANTHER" id="PTHR43142:SF6">
    <property type="entry name" value="PUTATIVE (AFU_ORTHOLOGUE AFUA_7G01710)-RELATED"/>
    <property type="match status" value="1"/>
</dbReference>
<dbReference type="GO" id="GO:0016787">
    <property type="term" value="F:hydrolase activity"/>
    <property type="evidence" value="ECO:0007669"/>
    <property type="project" value="UniProtKB-KW"/>
</dbReference>
<evidence type="ECO:0000259" key="4">
    <source>
        <dbReference type="Pfam" id="PF00135"/>
    </source>
</evidence>
<evidence type="ECO:0000313" key="5">
    <source>
        <dbReference type="EMBL" id="KIW24995.1"/>
    </source>
</evidence>
<dbReference type="ESTHER" id="9euro-a0a0d2c3j8">
    <property type="family name" value="Fungal_carboxylesterase_lipase"/>
</dbReference>
<evidence type="ECO:0000313" key="6">
    <source>
        <dbReference type="Proteomes" id="UP000054466"/>
    </source>
</evidence>
<dbReference type="Pfam" id="PF00135">
    <property type="entry name" value="COesterase"/>
    <property type="match status" value="1"/>
</dbReference>
<evidence type="ECO:0000256" key="3">
    <source>
        <dbReference type="RuleBase" id="RU361235"/>
    </source>
</evidence>
<dbReference type="HOGENOM" id="CLU_006586_14_1_1"/>
<dbReference type="InterPro" id="IPR029058">
    <property type="entry name" value="AB_hydrolase_fold"/>
</dbReference>
<dbReference type="EMBL" id="KN847045">
    <property type="protein sequence ID" value="KIW24995.1"/>
    <property type="molecule type" value="Genomic_DNA"/>
</dbReference>
<name>A0A0D2C3J8_9EURO</name>
<dbReference type="InterPro" id="IPR019826">
    <property type="entry name" value="Carboxylesterase_B_AS"/>
</dbReference>
<dbReference type="EC" id="3.1.1.-" evidence="3"/>
<reference evidence="5 6" key="1">
    <citation type="submission" date="2015-01" db="EMBL/GenBank/DDBJ databases">
        <title>The Genome Sequence of Cladophialophora immunda CBS83496.</title>
        <authorList>
            <consortium name="The Broad Institute Genomics Platform"/>
            <person name="Cuomo C."/>
            <person name="de Hoog S."/>
            <person name="Gorbushina A."/>
            <person name="Stielow B."/>
            <person name="Teixiera M."/>
            <person name="Abouelleil A."/>
            <person name="Chapman S.B."/>
            <person name="Priest M."/>
            <person name="Young S.K."/>
            <person name="Wortman J."/>
            <person name="Nusbaum C."/>
            <person name="Birren B."/>
        </authorList>
    </citation>
    <scope>NUCLEOTIDE SEQUENCE [LARGE SCALE GENOMIC DNA]</scope>
    <source>
        <strain evidence="5 6">CBS 83496</strain>
    </source>
</reference>
<dbReference type="PROSITE" id="PS00122">
    <property type="entry name" value="CARBOXYLESTERASE_B_1"/>
    <property type="match status" value="1"/>
</dbReference>
<dbReference type="RefSeq" id="XP_016245211.1">
    <property type="nucleotide sequence ID" value="XM_016398020.1"/>
</dbReference>
<dbReference type="InterPro" id="IPR002018">
    <property type="entry name" value="CarbesteraseB"/>
</dbReference>